<reference evidence="1" key="1">
    <citation type="submission" date="2021-03" db="EMBL/GenBank/DDBJ databases">
        <authorList>
            <person name="Tran Van P."/>
        </authorList>
    </citation>
    <scope>NUCLEOTIDE SEQUENCE</scope>
</reference>
<dbReference type="Proteomes" id="UP001153148">
    <property type="component" value="Unassembled WGS sequence"/>
</dbReference>
<keyword evidence="2" id="KW-1185">Reference proteome</keyword>
<evidence type="ECO:0008006" key="3">
    <source>
        <dbReference type="Google" id="ProtNLM"/>
    </source>
</evidence>
<proteinExistence type="predicted"/>
<organism evidence="1 2">
    <name type="scientific">Timema podura</name>
    <name type="common">Walking stick</name>
    <dbReference type="NCBI Taxonomy" id="61482"/>
    <lineage>
        <taxon>Eukaryota</taxon>
        <taxon>Metazoa</taxon>
        <taxon>Ecdysozoa</taxon>
        <taxon>Arthropoda</taxon>
        <taxon>Hexapoda</taxon>
        <taxon>Insecta</taxon>
        <taxon>Pterygota</taxon>
        <taxon>Neoptera</taxon>
        <taxon>Polyneoptera</taxon>
        <taxon>Phasmatodea</taxon>
        <taxon>Timematodea</taxon>
        <taxon>Timematoidea</taxon>
        <taxon>Timematidae</taxon>
        <taxon>Timema</taxon>
    </lineage>
</organism>
<protein>
    <recommendedName>
        <fullName evidence="3">Secreted protein</fullName>
    </recommendedName>
</protein>
<name>A0ABN7NCW8_TIMPD</name>
<accession>A0ABN7NCW8</accession>
<sequence length="92" mass="10320">MSDQLRALLVLWLWPLPTKLNFILLTTEALPSVACRYSGSWALLSFKVLSVVIADPFSELRAAIRWTGGRNRCPTAPTQHHTLVAKWAGPYE</sequence>
<evidence type="ECO:0000313" key="2">
    <source>
        <dbReference type="Proteomes" id="UP001153148"/>
    </source>
</evidence>
<comment type="caution">
    <text evidence="1">The sequence shown here is derived from an EMBL/GenBank/DDBJ whole genome shotgun (WGS) entry which is preliminary data.</text>
</comment>
<evidence type="ECO:0000313" key="1">
    <source>
        <dbReference type="EMBL" id="CAG2053701.1"/>
    </source>
</evidence>
<gene>
    <name evidence="1" type="ORF">TPAB3V08_LOCUS751</name>
</gene>
<dbReference type="EMBL" id="CAJPIN010000603">
    <property type="protein sequence ID" value="CAG2053701.1"/>
    <property type="molecule type" value="Genomic_DNA"/>
</dbReference>